<dbReference type="GO" id="GO:0016926">
    <property type="term" value="P:protein desumoylation"/>
    <property type="evidence" value="ECO:0007669"/>
    <property type="project" value="TreeGrafter"/>
</dbReference>
<comment type="similarity">
    <text evidence="1">Belongs to the peptidase C48 family.</text>
</comment>
<feature type="region of interest" description="Disordered" evidence="6">
    <location>
        <begin position="381"/>
        <end position="438"/>
    </location>
</feature>
<dbReference type="InterPro" id="IPR051947">
    <property type="entry name" value="Sentrin-specific_protease"/>
</dbReference>
<dbReference type="Pfam" id="PF02902">
    <property type="entry name" value="Peptidase_C48"/>
    <property type="match status" value="1"/>
</dbReference>
<comment type="caution">
    <text evidence="8">The sequence shown here is derived from an EMBL/GenBank/DDBJ whole genome shotgun (WGS) entry which is preliminary data.</text>
</comment>
<feature type="domain" description="Ubiquitin-like protease family profile" evidence="7">
    <location>
        <begin position="246"/>
        <end position="544"/>
    </location>
</feature>
<dbReference type="PROSITE" id="PS50600">
    <property type="entry name" value="ULP_PROTEASE"/>
    <property type="match status" value="1"/>
</dbReference>
<reference evidence="8 9" key="1">
    <citation type="submission" date="2024-05" db="EMBL/GenBank/DDBJ databases">
        <authorList>
            <person name="Wallberg A."/>
        </authorList>
    </citation>
    <scope>NUCLEOTIDE SEQUENCE [LARGE SCALE GENOMIC DNA]</scope>
</reference>
<name>A0AAV2QBA1_MEGNR</name>
<keyword evidence="9" id="KW-1185">Reference proteome</keyword>
<proteinExistence type="inferred from homology"/>
<dbReference type="GO" id="GO:0005737">
    <property type="term" value="C:cytoplasm"/>
    <property type="evidence" value="ECO:0007669"/>
    <property type="project" value="TreeGrafter"/>
</dbReference>
<dbReference type="InterPro" id="IPR038765">
    <property type="entry name" value="Papain-like_cys_pep_sf"/>
</dbReference>
<feature type="compositionally biased region" description="Acidic residues" evidence="6">
    <location>
        <begin position="400"/>
        <end position="423"/>
    </location>
</feature>
<evidence type="ECO:0000256" key="1">
    <source>
        <dbReference type="ARBA" id="ARBA00005234"/>
    </source>
</evidence>
<dbReference type="Gene3D" id="3.40.395.10">
    <property type="entry name" value="Adenoviral Proteinase, Chain A"/>
    <property type="match status" value="1"/>
</dbReference>
<feature type="region of interest" description="Disordered" evidence="6">
    <location>
        <begin position="642"/>
        <end position="668"/>
    </location>
</feature>
<gene>
    <name evidence="8" type="ORF">MNOR_LOCUS10442</name>
</gene>
<keyword evidence="2" id="KW-0597">Phosphoprotein</keyword>
<keyword evidence="3" id="KW-0645">Protease</keyword>
<accession>A0AAV2QBA1</accession>
<dbReference type="Proteomes" id="UP001497623">
    <property type="component" value="Unassembled WGS sequence"/>
</dbReference>
<dbReference type="GO" id="GO:0005634">
    <property type="term" value="C:nucleus"/>
    <property type="evidence" value="ECO:0007669"/>
    <property type="project" value="TreeGrafter"/>
</dbReference>
<keyword evidence="4" id="KW-0833">Ubl conjugation pathway</keyword>
<dbReference type="PANTHER" id="PTHR46896:SF3">
    <property type="entry name" value="FI06413P-RELATED"/>
    <property type="match status" value="1"/>
</dbReference>
<evidence type="ECO:0000256" key="4">
    <source>
        <dbReference type="ARBA" id="ARBA00022786"/>
    </source>
</evidence>
<evidence type="ECO:0000313" key="8">
    <source>
        <dbReference type="EMBL" id="CAL4077566.1"/>
    </source>
</evidence>
<evidence type="ECO:0000256" key="2">
    <source>
        <dbReference type="ARBA" id="ARBA00022553"/>
    </source>
</evidence>
<organism evidence="8 9">
    <name type="scientific">Meganyctiphanes norvegica</name>
    <name type="common">Northern krill</name>
    <name type="synonym">Thysanopoda norvegica</name>
    <dbReference type="NCBI Taxonomy" id="48144"/>
    <lineage>
        <taxon>Eukaryota</taxon>
        <taxon>Metazoa</taxon>
        <taxon>Ecdysozoa</taxon>
        <taxon>Arthropoda</taxon>
        <taxon>Crustacea</taxon>
        <taxon>Multicrustacea</taxon>
        <taxon>Malacostraca</taxon>
        <taxon>Eumalacostraca</taxon>
        <taxon>Eucarida</taxon>
        <taxon>Euphausiacea</taxon>
        <taxon>Euphausiidae</taxon>
        <taxon>Meganyctiphanes</taxon>
    </lineage>
</organism>
<evidence type="ECO:0000313" key="9">
    <source>
        <dbReference type="Proteomes" id="UP001497623"/>
    </source>
</evidence>
<protein>
    <recommendedName>
        <fullName evidence="7">Ubiquitin-like protease family profile domain-containing protein</fullName>
    </recommendedName>
</protein>
<evidence type="ECO:0000259" key="7">
    <source>
        <dbReference type="PROSITE" id="PS50600"/>
    </source>
</evidence>
<evidence type="ECO:0000256" key="5">
    <source>
        <dbReference type="ARBA" id="ARBA00022801"/>
    </source>
</evidence>
<dbReference type="PANTHER" id="PTHR46896">
    <property type="entry name" value="SENTRIN-SPECIFIC PROTEASE"/>
    <property type="match status" value="1"/>
</dbReference>
<dbReference type="GO" id="GO:0070139">
    <property type="term" value="F:SUMO-specific endopeptidase activity"/>
    <property type="evidence" value="ECO:0007669"/>
    <property type="project" value="TreeGrafter"/>
</dbReference>
<feature type="compositionally biased region" description="Basic and acidic residues" evidence="6">
    <location>
        <begin position="642"/>
        <end position="659"/>
    </location>
</feature>
<keyword evidence="5" id="KW-0378">Hydrolase</keyword>
<dbReference type="SUPFAM" id="SSF54001">
    <property type="entry name" value="Cysteine proteinases"/>
    <property type="match status" value="1"/>
</dbReference>
<sequence>MGNYEDCKKEKGPTVTGGGLPDFKNLEEGTVKGPYTSLSCRSLRIGSYKVMPTERVIFVQEGIRIKMPPIIEGDEKEMVTIDIPIKKIVKILAYFGRSLPVIFVYVKPSMGSSIRNALKMTDKSGFYFDPCSSDESQKRITILPDKFNEDSKFVFKQLFKSESKSTSIGASSTTDLVNRNITGQFQASSTTSSLSILGELDQKEANEILIRSSPEVQNTIKDNFVASLNEVNTLLVYPPAPQKGGISVTTDDYACLEEEQFLNDVIIDFYLKWLLQSKLSDGHRQRTHVFSTFFYKRLTSKQKKGRRPHAIEDDPKLSAAEKRHARVKSWTKNVDIFSKDFIIIPINEHAHWFLALICYPGLDGPVRMSDNTPVSEEALIKPKRKQTTSPKNRIEIPVINDDEWSDRDEAEGDEEELEDDADESQPPPFKKIKTESNSAAAAATNSSASAVGSSVSPFGKIENDKNTLAVRQPCILIFDSLSGGASRSRIVATLRDYLAVEHKLRKAVDKPFTQDTMKGACPRVPQQTNYSDCGIFTLQFAESFYEHPLKDYTFPIRNLVEWFPQEVVRGKREAIAKLIKSLMELHNINHESIELPDISFASPQEDKALKDSVADRTNDTKNKSVSNSAVVNFLAESLELEKTNNEKKSNVKEANHDDLVTPDVDTPG</sequence>
<dbReference type="EMBL" id="CAXKWB010005264">
    <property type="protein sequence ID" value="CAL4077566.1"/>
    <property type="molecule type" value="Genomic_DNA"/>
</dbReference>
<dbReference type="AlphaFoldDB" id="A0AAV2QBA1"/>
<dbReference type="InterPro" id="IPR003653">
    <property type="entry name" value="Peptidase_C48_C"/>
</dbReference>
<evidence type="ECO:0000256" key="6">
    <source>
        <dbReference type="SAM" id="MobiDB-lite"/>
    </source>
</evidence>
<evidence type="ECO:0000256" key="3">
    <source>
        <dbReference type="ARBA" id="ARBA00022670"/>
    </source>
</evidence>
<dbReference type="GO" id="GO:0006508">
    <property type="term" value="P:proteolysis"/>
    <property type="evidence" value="ECO:0007669"/>
    <property type="project" value="UniProtKB-KW"/>
</dbReference>